<feature type="region of interest" description="Disordered" evidence="1">
    <location>
        <begin position="1"/>
        <end position="22"/>
    </location>
</feature>
<reference evidence="2" key="1">
    <citation type="submission" date="2019-11" db="EMBL/GenBank/DDBJ databases">
        <authorList>
            <person name="Liu Y."/>
            <person name="Hou J."/>
            <person name="Li T.-Q."/>
            <person name="Guan C.-H."/>
            <person name="Wu X."/>
            <person name="Wu H.-Z."/>
            <person name="Ling F."/>
            <person name="Zhang R."/>
            <person name="Shi X.-G."/>
            <person name="Ren J.-P."/>
            <person name="Chen E.-F."/>
            <person name="Sun J.-M."/>
        </authorList>
    </citation>
    <scope>NUCLEOTIDE SEQUENCE</scope>
    <source>
        <strain evidence="2">Adult_tree_wgs_1</strain>
        <tissue evidence="2">Leaves</tissue>
    </source>
</reference>
<evidence type="ECO:0000313" key="2">
    <source>
        <dbReference type="EMBL" id="KAF7123965.1"/>
    </source>
</evidence>
<evidence type="ECO:0000256" key="1">
    <source>
        <dbReference type="SAM" id="MobiDB-lite"/>
    </source>
</evidence>
<accession>A0A834L8U0</accession>
<feature type="compositionally biased region" description="Low complexity" evidence="1">
    <location>
        <begin position="375"/>
        <end position="394"/>
    </location>
</feature>
<dbReference type="Pfam" id="PF14968">
    <property type="entry name" value="CCDC84"/>
    <property type="match status" value="1"/>
</dbReference>
<feature type="region of interest" description="Disordered" evidence="1">
    <location>
        <begin position="373"/>
        <end position="399"/>
    </location>
</feature>
<dbReference type="Proteomes" id="UP000626092">
    <property type="component" value="Unassembled WGS sequence"/>
</dbReference>
<proteinExistence type="predicted"/>
<dbReference type="AlphaFoldDB" id="A0A834L8U0"/>
<evidence type="ECO:0008006" key="4">
    <source>
        <dbReference type="Google" id="ProtNLM"/>
    </source>
</evidence>
<dbReference type="PANTHER" id="PTHR31198:SF1">
    <property type="entry name" value="CENTROSOMAL AT-AC SPLICING FACTOR"/>
    <property type="match status" value="1"/>
</dbReference>
<dbReference type="PANTHER" id="PTHR31198">
    <property type="entry name" value="COILED-COIL DOMAIN-CONTAINING PROTEIN 84"/>
    <property type="match status" value="1"/>
</dbReference>
<dbReference type="EMBL" id="WJXA01000012">
    <property type="protein sequence ID" value="KAF7123965.1"/>
    <property type="molecule type" value="Genomic_DNA"/>
</dbReference>
<dbReference type="InterPro" id="IPR028015">
    <property type="entry name" value="CCDC84-like"/>
</dbReference>
<comment type="caution">
    <text evidence="2">The sequence shown here is derived from an EMBL/GenBank/DDBJ whole genome shotgun (WGS) entry which is preliminary data.</text>
</comment>
<sequence length="595" mass="67220">MRDEAEDQSNVNNDPEKKKKKKTDGQFEFCRVCRLNHDQGRRHKYFPNHAKSLSSLLSRFQGKLSDVRFFLKNPSPLRPEHASRNRLWCVFCDSDVVEAGSSFACGNAINHLASAEHLKKLKSFMWKHGGGMEKLDSFRLSETDIAKWDKKCASLLSEAASEGSRAPLIGPSNDIHNELNSECIDSCQENTNHFLGSKFSNSVMPLQSYTNERCQVSHSEISDVKKVGPLPHDANAYLPAGPQSDTCSWAPKYLTGYMDSQQPMVFNGGNFAANFYPSSEWVKSKRILDVTICTRHIQMKEWLMERAVLRIWWSFFLHALLNSPLVALNSTGLHNLTHISAAVQEGAKGNVHSGAPPPWFDATEENLRNSKLTDGLGNSNLASSLKKSGKSQKLNPKRVGAAWAEKRKIELEMEKRGEIATDNFDVNWLPNFGRVWQSGSRKESRKEFQVENKNSPKGETQSETLIEIQPYVSKRKRLFFRVNGVRKADMNPSPVAANRGGVMILDKLRIGDMVGAKILLQMMDGFTWNASTRLPLVIANGVHLVIHEWVYNDNFRGLMPDYETACWTSEAPCSDLSYATRRPHWILPELLDKNY</sequence>
<gene>
    <name evidence="2" type="ORF">RHSIM_Rhsim12G0175100</name>
</gene>
<dbReference type="OrthoDB" id="1892805at2759"/>
<keyword evidence="3" id="KW-1185">Reference proteome</keyword>
<organism evidence="2 3">
    <name type="scientific">Rhododendron simsii</name>
    <name type="common">Sims's rhododendron</name>
    <dbReference type="NCBI Taxonomy" id="118357"/>
    <lineage>
        <taxon>Eukaryota</taxon>
        <taxon>Viridiplantae</taxon>
        <taxon>Streptophyta</taxon>
        <taxon>Embryophyta</taxon>
        <taxon>Tracheophyta</taxon>
        <taxon>Spermatophyta</taxon>
        <taxon>Magnoliopsida</taxon>
        <taxon>eudicotyledons</taxon>
        <taxon>Gunneridae</taxon>
        <taxon>Pentapetalae</taxon>
        <taxon>asterids</taxon>
        <taxon>Ericales</taxon>
        <taxon>Ericaceae</taxon>
        <taxon>Ericoideae</taxon>
        <taxon>Rhodoreae</taxon>
        <taxon>Rhododendron</taxon>
    </lineage>
</organism>
<name>A0A834L8U0_RHOSS</name>
<evidence type="ECO:0000313" key="3">
    <source>
        <dbReference type="Proteomes" id="UP000626092"/>
    </source>
</evidence>
<protein>
    <recommendedName>
        <fullName evidence="4">TITAN-like protein</fullName>
    </recommendedName>
</protein>